<dbReference type="PROSITE" id="PS51257">
    <property type="entry name" value="PROKAR_LIPOPROTEIN"/>
    <property type="match status" value="1"/>
</dbReference>
<dbReference type="AlphaFoldDB" id="A0A2S7IN07"/>
<name>A0A2S7IN07_9BACT</name>
<feature type="chain" id="PRO_5015411274" description="YceK/YidQ family lipoprotein" evidence="2">
    <location>
        <begin position="26"/>
        <end position="98"/>
    </location>
</feature>
<feature type="signal peptide" evidence="2">
    <location>
        <begin position="1"/>
        <end position="25"/>
    </location>
</feature>
<keyword evidence="2" id="KW-0732">Signal</keyword>
<evidence type="ECO:0000313" key="3">
    <source>
        <dbReference type="EMBL" id="PQA59112.1"/>
    </source>
</evidence>
<protein>
    <recommendedName>
        <fullName evidence="5">YceK/YidQ family lipoprotein</fullName>
    </recommendedName>
</protein>
<dbReference type="Proteomes" id="UP000239590">
    <property type="component" value="Unassembled WGS sequence"/>
</dbReference>
<evidence type="ECO:0000256" key="2">
    <source>
        <dbReference type="SAM" id="SignalP"/>
    </source>
</evidence>
<dbReference type="RefSeq" id="WP_104710358.1">
    <property type="nucleotide sequence ID" value="NZ_PTRA01000001.1"/>
</dbReference>
<evidence type="ECO:0000313" key="4">
    <source>
        <dbReference type="Proteomes" id="UP000239590"/>
    </source>
</evidence>
<feature type="region of interest" description="Disordered" evidence="1">
    <location>
        <begin position="79"/>
        <end position="98"/>
    </location>
</feature>
<gene>
    <name evidence="3" type="ORF">C5O19_05510</name>
</gene>
<evidence type="ECO:0000256" key="1">
    <source>
        <dbReference type="SAM" id="MobiDB-lite"/>
    </source>
</evidence>
<reference evidence="4" key="1">
    <citation type="submission" date="2018-02" db="EMBL/GenBank/DDBJ databases">
        <title>Genome sequencing of Solimonas sp. HR-BB.</title>
        <authorList>
            <person name="Lee Y."/>
            <person name="Jeon C.O."/>
        </authorList>
    </citation>
    <scope>NUCLEOTIDE SEQUENCE [LARGE SCALE GENOMIC DNA]</scope>
    <source>
        <strain evidence="4">HR-U</strain>
    </source>
</reference>
<sequence>MKALKKYLVLGLCTLTLTASLSSCATVFGGRITDHQRRKPGAGEPQRAVRTGALIADIILFWPGLIVDFATGAIYKPNRNAQAAQQTPPTAQPAKASR</sequence>
<evidence type="ECO:0008006" key="5">
    <source>
        <dbReference type="Google" id="ProtNLM"/>
    </source>
</evidence>
<feature type="compositionally biased region" description="Low complexity" evidence="1">
    <location>
        <begin position="81"/>
        <end position="98"/>
    </location>
</feature>
<organism evidence="3 4">
    <name type="scientific">Siphonobacter curvatus</name>
    <dbReference type="NCBI Taxonomy" id="2094562"/>
    <lineage>
        <taxon>Bacteria</taxon>
        <taxon>Pseudomonadati</taxon>
        <taxon>Bacteroidota</taxon>
        <taxon>Cytophagia</taxon>
        <taxon>Cytophagales</taxon>
        <taxon>Cytophagaceae</taxon>
        <taxon>Siphonobacter</taxon>
    </lineage>
</organism>
<accession>A0A2S7IN07</accession>
<comment type="caution">
    <text evidence="3">The sequence shown here is derived from an EMBL/GenBank/DDBJ whole genome shotgun (WGS) entry which is preliminary data.</text>
</comment>
<keyword evidence="4" id="KW-1185">Reference proteome</keyword>
<dbReference type="OrthoDB" id="772948at2"/>
<proteinExistence type="predicted"/>
<dbReference type="EMBL" id="PTRA01000001">
    <property type="protein sequence ID" value="PQA59112.1"/>
    <property type="molecule type" value="Genomic_DNA"/>
</dbReference>